<dbReference type="GO" id="GO:0005869">
    <property type="term" value="C:dynactin complex"/>
    <property type="evidence" value="ECO:0007669"/>
    <property type="project" value="TreeGrafter"/>
</dbReference>
<evidence type="ECO:0000256" key="4">
    <source>
        <dbReference type="ARBA" id="ARBA00034706"/>
    </source>
</evidence>
<sequence>MASAFLDPIPISSKEYAFTDSGNVISRSAKIYGASNIVINGRSVIEKGCVIRGDLQRVVATPGVGGSAGTMSMQLASNTTSVNAGRYLSVGQGTVLRPPGKLYKGTFNYFQMKMGDFVTIGQNCIVEAVSIGNGSEIEDDCIIGEFVTIKDFVIIEQGTVLSPNTVCPNLTRWAGNPGRLVDSLPESTPETVEARVRANYKRYKVVKPESKPPSAAAATPRYPTSLSKNA</sequence>
<accession>A0A8K0NRW6</accession>
<feature type="region of interest" description="Disordered" evidence="6">
    <location>
        <begin position="208"/>
        <end position="230"/>
    </location>
</feature>
<dbReference type="Pfam" id="PF21711">
    <property type="entry name" value="DCTN5"/>
    <property type="match status" value="1"/>
</dbReference>
<dbReference type="CDD" id="cd03359">
    <property type="entry name" value="LbH_Dynactin_5"/>
    <property type="match status" value="1"/>
</dbReference>
<dbReference type="InterPro" id="IPR047125">
    <property type="entry name" value="DCTN5"/>
</dbReference>
<comment type="subcellular location">
    <subcellularLocation>
        <location evidence="1">Cytoplasm</location>
        <location evidence="1">Cytoskeleton</location>
    </subcellularLocation>
</comment>
<dbReference type="SUPFAM" id="SSF51161">
    <property type="entry name" value="Trimeric LpxA-like enzymes"/>
    <property type="match status" value="1"/>
</dbReference>
<comment type="caution">
    <text evidence="7">The sequence shown here is derived from an EMBL/GenBank/DDBJ whole genome shotgun (WGS) entry which is preliminary data.</text>
</comment>
<evidence type="ECO:0000256" key="5">
    <source>
        <dbReference type="ARBA" id="ARBA00034865"/>
    </source>
</evidence>
<gene>
    <name evidence="7" type="ORF">FFLO_04871</name>
</gene>
<dbReference type="AlphaFoldDB" id="A0A8K0NRW6"/>
<evidence type="ECO:0000256" key="3">
    <source>
        <dbReference type="ARBA" id="ARBA00023212"/>
    </source>
</evidence>
<dbReference type="InterPro" id="IPR011004">
    <property type="entry name" value="Trimer_LpxA-like_sf"/>
</dbReference>
<evidence type="ECO:0000313" key="7">
    <source>
        <dbReference type="EMBL" id="KAG7530701.1"/>
    </source>
</evidence>
<evidence type="ECO:0000256" key="1">
    <source>
        <dbReference type="ARBA" id="ARBA00004245"/>
    </source>
</evidence>
<dbReference type="PANTHER" id="PTHR46126:SF1">
    <property type="entry name" value="DYNACTIN SUBUNIT 5"/>
    <property type="match status" value="1"/>
</dbReference>
<dbReference type="Gene3D" id="2.160.10.10">
    <property type="entry name" value="Hexapeptide repeat proteins"/>
    <property type="match status" value="1"/>
</dbReference>
<proteinExistence type="inferred from homology"/>
<evidence type="ECO:0000313" key="8">
    <source>
        <dbReference type="Proteomes" id="UP000812966"/>
    </source>
</evidence>
<name>A0A8K0NRW6_9TREE</name>
<dbReference type="PANTHER" id="PTHR46126">
    <property type="entry name" value="DYNACTIN SUBUNIT 5"/>
    <property type="match status" value="1"/>
</dbReference>
<dbReference type="EMBL" id="JABELV010000111">
    <property type="protein sequence ID" value="KAG7530701.1"/>
    <property type="molecule type" value="Genomic_DNA"/>
</dbReference>
<evidence type="ECO:0000256" key="2">
    <source>
        <dbReference type="ARBA" id="ARBA00022490"/>
    </source>
</evidence>
<reference evidence="7" key="1">
    <citation type="submission" date="2020-04" db="EMBL/GenBank/DDBJ databases">
        <title>Analysis of mating type loci in Filobasidium floriforme.</title>
        <authorList>
            <person name="Nowrousian M."/>
        </authorList>
    </citation>
    <scope>NUCLEOTIDE SEQUENCE</scope>
    <source>
        <strain evidence="7">CBS 6242</strain>
    </source>
</reference>
<keyword evidence="2" id="KW-0963">Cytoplasm</keyword>
<evidence type="ECO:0000256" key="6">
    <source>
        <dbReference type="SAM" id="MobiDB-lite"/>
    </source>
</evidence>
<dbReference type="Proteomes" id="UP000812966">
    <property type="component" value="Unassembled WGS sequence"/>
</dbReference>
<keyword evidence="8" id="KW-1185">Reference proteome</keyword>
<protein>
    <recommendedName>
        <fullName evidence="5">Dynactin subunit 5</fullName>
    </recommendedName>
</protein>
<dbReference type="OrthoDB" id="417208at2759"/>
<comment type="similarity">
    <text evidence="4">Belongs to the dynactin subunits 5/6 family. Dynactin subunit 5 subfamily.</text>
</comment>
<keyword evidence="3" id="KW-0206">Cytoskeleton</keyword>
<organism evidence="7 8">
    <name type="scientific">Filobasidium floriforme</name>
    <dbReference type="NCBI Taxonomy" id="5210"/>
    <lineage>
        <taxon>Eukaryota</taxon>
        <taxon>Fungi</taxon>
        <taxon>Dikarya</taxon>
        <taxon>Basidiomycota</taxon>
        <taxon>Agaricomycotina</taxon>
        <taxon>Tremellomycetes</taxon>
        <taxon>Filobasidiales</taxon>
        <taxon>Filobasidiaceae</taxon>
        <taxon>Filobasidium</taxon>
    </lineage>
</organism>